<evidence type="ECO:0000313" key="3">
    <source>
        <dbReference type="EMBL" id="SDM85539.1"/>
    </source>
</evidence>
<dbReference type="Pfam" id="PF26486">
    <property type="entry name" value="DUF8157"/>
    <property type="match status" value="1"/>
</dbReference>
<dbReference type="CDD" id="cd02440">
    <property type="entry name" value="AdoMet_MTases"/>
    <property type="match status" value="1"/>
</dbReference>
<dbReference type="Pfam" id="PF13489">
    <property type="entry name" value="Methyltransf_23"/>
    <property type="match status" value="1"/>
</dbReference>
<dbReference type="SUPFAM" id="SSF53335">
    <property type="entry name" value="S-adenosyl-L-methionine-dependent methyltransferases"/>
    <property type="match status" value="1"/>
</dbReference>
<gene>
    <name evidence="3" type="ORF">SAMN05192554_108143</name>
</gene>
<dbReference type="InterPro" id="IPR058470">
    <property type="entry name" value="DUF8157_N"/>
</dbReference>
<keyword evidence="3" id="KW-0808">Transferase</keyword>
<dbReference type="Pfam" id="PF26487">
    <property type="entry name" value="DUF8157_C"/>
    <property type="match status" value="1"/>
</dbReference>
<accession>A0A1G9WM52</accession>
<dbReference type="Proteomes" id="UP000199370">
    <property type="component" value="Unassembled WGS sequence"/>
</dbReference>
<dbReference type="InterPro" id="IPR029063">
    <property type="entry name" value="SAM-dependent_MTases_sf"/>
</dbReference>
<evidence type="ECO:0000259" key="2">
    <source>
        <dbReference type="Pfam" id="PF26487"/>
    </source>
</evidence>
<dbReference type="EMBL" id="FNIA01000008">
    <property type="protein sequence ID" value="SDM85539.1"/>
    <property type="molecule type" value="Genomic_DNA"/>
</dbReference>
<organism evidence="3 4">
    <name type="scientific">Haloarchaeobius iranensis</name>
    <dbReference type="NCBI Taxonomy" id="996166"/>
    <lineage>
        <taxon>Archaea</taxon>
        <taxon>Methanobacteriati</taxon>
        <taxon>Methanobacteriota</taxon>
        <taxon>Stenosarchaea group</taxon>
        <taxon>Halobacteria</taxon>
        <taxon>Halobacteriales</taxon>
        <taxon>Halorubellaceae</taxon>
        <taxon>Haloarchaeobius</taxon>
    </lineage>
</organism>
<feature type="domain" description="DUF8157" evidence="1">
    <location>
        <begin position="4"/>
        <end position="53"/>
    </location>
</feature>
<keyword evidence="4" id="KW-1185">Reference proteome</keyword>
<feature type="domain" description="DUF8157" evidence="2">
    <location>
        <begin position="388"/>
        <end position="483"/>
    </location>
</feature>
<dbReference type="InterPro" id="IPR058959">
    <property type="entry name" value="DUF8157_C"/>
</dbReference>
<dbReference type="AlphaFoldDB" id="A0A1G9WM52"/>
<dbReference type="GO" id="GO:0008168">
    <property type="term" value="F:methyltransferase activity"/>
    <property type="evidence" value="ECO:0007669"/>
    <property type="project" value="UniProtKB-KW"/>
</dbReference>
<dbReference type="Gene3D" id="3.40.50.150">
    <property type="entry name" value="Vaccinia Virus protein VP39"/>
    <property type="match status" value="1"/>
</dbReference>
<evidence type="ECO:0000313" key="4">
    <source>
        <dbReference type="Proteomes" id="UP000199370"/>
    </source>
</evidence>
<dbReference type="OrthoDB" id="117536at2157"/>
<dbReference type="STRING" id="996166.SAMN05192554_108143"/>
<sequence length="487" mass="53271">MVDREAVVSNAKYLRNVRPIDPEEICEYVTGQPHPAVVRQVLREEAVALGLVECDDGTFVPVSDRPVEAPVEVVEALPDTYADALDELLMERYGYEWATGDSGDQLRGTIRRFKDDYYQRRNVQYDADVALGYAIYHLPDFYAAVQYVLNDLVAKRLLPRKLRVLDVGAGVGGPALGIHDYLPDDALVDYHAVEPSAATEVLEALLDETGPNFHTTVHGTTAEAVAPEGKYDIVLFANVLNELDDPESVLRRYLDHVADDGSLLALAPADRNTSIGLRELERAVADGVAAGGGAEDDAPTVYSPTVRLWPSESPTDRGWSFDVRPDVAVPAFQRRLDATRGADAGADSEPADGEFVNVDVQFSYSILRHDGERLLDVTPSANTYAKMADMDDHVSNRIDLLAAKLSHDLSPDDRDANPLFKISDGSEDDDNYAVLVRETAGNVALATADYGDLLAFDGVLALRNDDEDAYNLVVDEETVVDRIPKPV</sequence>
<evidence type="ECO:0000259" key="1">
    <source>
        <dbReference type="Pfam" id="PF26486"/>
    </source>
</evidence>
<keyword evidence="3" id="KW-0489">Methyltransferase</keyword>
<proteinExistence type="predicted"/>
<dbReference type="RefSeq" id="WP_089733072.1">
    <property type="nucleotide sequence ID" value="NZ_FNIA01000008.1"/>
</dbReference>
<reference evidence="3 4" key="1">
    <citation type="submission" date="2016-10" db="EMBL/GenBank/DDBJ databases">
        <authorList>
            <person name="de Groot N.N."/>
        </authorList>
    </citation>
    <scope>NUCLEOTIDE SEQUENCE [LARGE SCALE GENOMIC DNA]</scope>
    <source>
        <strain evidence="4">EB21,IBRC-M 10013,KCTC 4048</strain>
    </source>
</reference>
<protein>
    <submittedName>
        <fullName evidence="3">Methyltransferase domain-containing protein</fullName>
    </submittedName>
</protein>
<name>A0A1G9WM52_9EURY</name>
<dbReference type="GO" id="GO:0032259">
    <property type="term" value="P:methylation"/>
    <property type="evidence" value="ECO:0007669"/>
    <property type="project" value="UniProtKB-KW"/>
</dbReference>